<keyword evidence="1" id="KW-0547">Nucleotide-binding</keyword>
<dbReference type="PANTHER" id="PTHR43204">
    <property type="entry name" value="ABC TRANSPORTER I FAMILY MEMBER 6, CHLOROPLASTIC"/>
    <property type="match status" value="1"/>
</dbReference>
<reference evidence="4 5" key="1">
    <citation type="journal article" date="2012" name="J. Bacteriol.">
        <title>Genome sequence of 'Candidatus Methanomethylophilus alvus' Mx1201, a methanogenic archaeon from the human gut belonging to a seventh order of methanogens.</title>
        <authorList>
            <person name="Borrel G."/>
            <person name="Harris H.M."/>
            <person name="Tottey W."/>
            <person name="Mihajlovski A."/>
            <person name="Parisot N."/>
            <person name="Peyretaillade E."/>
            <person name="Peyret P."/>
            <person name="Gribaldo S."/>
            <person name="O'Toole P.W."/>
            <person name="Brugere J.F."/>
        </authorList>
    </citation>
    <scope>NUCLEOTIDE SEQUENCE [LARGE SCALE GENOMIC DNA]</scope>
    <source>
        <strain evidence="4 5">Mx1201</strain>
    </source>
</reference>
<sequence>MPSDQRLKMEKLIVSNLSAEAGGKEILNDLSLTLEKGDCLALLGPNGHGKSTLLNVLMGSPEYRITSGSAELDGEDLLSLTADQRSRKGIFMAFQNPPDIPGIVASDFFRASLNVRREEPVSAYDFYRLTEDAYKKVGLNSDMASRHLNEGFSGGEKKRDEILQMLLLKPDLVFLDEIDSGLDVDALAQIAAIINDMRAQGTTFVIISHYDRLYDIVSPNRTAIMVNGSVALEGDSSLAKRVSKEGYSFLRSEYGIDLSKKKSVADPKAPNIMSLGVD</sequence>
<evidence type="ECO:0000256" key="1">
    <source>
        <dbReference type="ARBA" id="ARBA00022741"/>
    </source>
</evidence>
<dbReference type="eggNOG" id="arCOG04236">
    <property type="taxonomic scope" value="Archaea"/>
</dbReference>
<dbReference type="AlphaFoldDB" id="M9SE27"/>
<dbReference type="EMBL" id="CP004049">
    <property type="protein sequence ID" value="AGI85670.1"/>
    <property type="molecule type" value="Genomic_DNA"/>
</dbReference>
<dbReference type="NCBIfam" id="TIGR01978">
    <property type="entry name" value="sufC"/>
    <property type="match status" value="1"/>
</dbReference>
<organism evidence="4 5">
    <name type="scientific">Methanomethylophilus alvi (strain Mx1201)</name>
    <dbReference type="NCBI Taxonomy" id="1236689"/>
    <lineage>
        <taxon>Archaea</taxon>
        <taxon>Methanobacteriati</taxon>
        <taxon>Thermoplasmatota</taxon>
        <taxon>Thermoplasmata</taxon>
        <taxon>Methanomassiliicoccales</taxon>
        <taxon>Methanomethylophilaceae</taxon>
        <taxon>Methanomethylophilus</taxon>
    </lineage>
</organism>
<evidence type="ECO:0000313" key="5">
    <source>
        <dbReference type="Proteomes" id="UP000012672"/>
    </source>
</evidence>
<dbReference type="SMART" id="SM00382">
    <property type="entry name" value="AAA"/>
    <property type="match status" value="1"/>
</dbReference>
<keyword evidence="5" id="KW-1185">Reference proteome</keyword>
<dbReference type="InterPro" id="IPR003593">
    <property type="entry name" value="AAA+_ATPase"/>
</dbReference>
<evidence type="ECO:0000256" key="2">
    <source>
        <dbReference type="ARBA" id="ARBA00022840"/>
    </source>
</evidence>
<gene>
    <name evidence="4" type="ORF">MMALV_09330</name>
</gene>
<dbReference type="STRING" id="1236689.MMALV_09330"/>
<dbReference type="GO" id="GO:0016887">
    <property type="term" value="F:ATP hydrolysis activity"/>
    <property type="evidence" value="ECO:0007669"/>
    <property type="project" value="InterPro"/>
</dbReference>
<dbReference type="InterPro" id="IPR010230">
    <property type="entry name" value="FeS-cluster_ATPase_SufC"/>
</dbReference>
<dbReference type="CDD" id="cd03217">
    <property type="entry name" value="ABC_FeS_Assembly"/>
    <property type="match status" value="1"/>
</dbReference>
<dbReference type="HOGENOM" id="CLU_000604_48_1_2"/>
<dbReference type="Gene3D" id="3.40.50.300">
    <property type="entry name" value="P-loop containing nucleotide triphosphate hydrolases"/>
    <property type="match status" value="1"/>
</dbReference>
<protein>
    <submittedName>
        <fullName evidence="4">Iron-sulfur cluster assembly ATPase protein SufC</fullName>
    </submittedName>
</protein>
<evidence type="ECO:0000259" key="3">
    <source>
        <dbReference type="PROSITE" id="PS50893"/>
    </source>
</evidence>
<dbReference type="InterPro" id="IPR027417">
    <property type="entry name" value="P-loop_NTPase"/>
</dbReference>
<dbReference type="Pfam" id="PF00005">
    <property type="entry name" value="ABC_tran"/>
    <property type="match status" value="1"/>
</dbReference>
<name>M9SE27_METAX</name>
<proteinExistence type="predicted"/>
<dbReference type="GO" id="GO:0005524">
    <property type="term" value="F:ATP binding"/>
    <property type="evidence" value="ECO:0007669"/>
    <property type="project" value="UniProtKB-KW"/>
</dbReference>
<dbReference type="InParanoid" id="M9SE27"/>
<evidence type="ECO:0000313" key="4">
    <source>
        <dbReference type="EMBL" id="AGI85670.1"/>
    </source>
</evidence>
<feature type="domain" description="ABC transporter" evidence="3">
    <location>
        <begin position="7"/>
        <end position="252"/>
    </location>
</feature>
<dbReference type="Proteomes" id="UP000012672">
    <property type="component" value="Chromosome"/>
</dbReference>
<keyword evidence="2" id="KW-0067">ATP-binding</keyword>
<accession>M9SE27</accession>
<dbReference type="InterPro" id="IPR003439">
    <property type="entry name" value="ABC_transporter-like_ATP-bd"/>
</dbReference>
<dbReference type="PANTHER" id="PTHR43204:SF1">
    <property type="entry name" value="ABC TRANSPORTER I FAMILY MEMBER 6, CHLOROPLASTIC"/>
    <property type="match status" value="1"/>
</dbReference>
<dbReference type="SUPFAM" id="SSF52540">
    <property type="entry name" value="P-loop containing nucleoside triphosphate hydrolases"/>
    <property type="match status" value="1"/>
</dbReference>
<dbReference type="PROSITE" id="PS50893">
    <property type="entry name" value="ABC_TRANSPORTER_2"/>
    <property type="match status" value="1"/>
</dbReference>
<dbReference type="KEGG" id="max:MMALV_09330"/>